<dbReference type="SUPFAM" id="SSF54695">
    <property type="entry name" value="POZ domain"/>
    <property type="match status" value="1"/>
</dbReference>
<feature type="region of interest" description="Disordered" evidence="11">
    <location>
        <begin position="318"/>
        <end position="348"/>
    </location>
</feature>
<dbReference type="Gene3D" id="1.10.600.10">
    <property type="entry name" value="Farnesyl Diphosphate Synthase"/>
    <property type="match status" value="1"/>
</dbReference>
<comment type="similarity">
    <text evidence="2">Belongs to the FPP/GGPP synthase family.</text>
</comment>
<dbReference type="InterPro" id="IPR000210">
    <property type="entry name" value="BTB/POZ_dom"/>
</dbReference>
<evidence type="ECO:0000313" key="13">
    <source>
        <dbReference type="EMBL" id="TFY71233.1"/>
    </source>
</evidence>
<dbReference type="OrthoDB" id="6921389at2759"/>
<keyword evidence="4" id="KW-0460">Magnesium</keyword>
<evidence type="ECO:0000256" key="4">
    <source>
        <dbReference type="ARBA" id="ARBA00022842"/>
    </source>
</evidence>
<comment type="cofactor">
    <cofactor evidence="1">
        <name>Mg(2+)</name>
        <dbReference type="ChEBI" id="CHEBI:18420"/>
    </cofactor>
</comment>
<evidence type="ECO:0000256" key="2">
    <source>
        <dbReference type="ARBA" id="ARBA00006706"/>
    </source>
</evidence>
<dbReference type="AlphaFoldDB" id="A0A4Y9ZBM8"/>
<evidence type="ECO:0000256" key="11">
    <source>
        <dbReference type="SAM" id="MobiDB-lite"/>
    </source>
</evidence>
<dbReference type="SMART" id="SM00225">
    <property type="entry name" value="BTB"/>
    <property type="match status" value="1"/>
</dbReference>
<sequence length="738" mass="81068">MSVSSLSFTDTEDFDVLSQSPLSSPNTPAVITMSLNDNITPVSLSPPMVSSSGLPTPAVEQENQSPRAGSEGGQTYERHQRFYFADGNVTFLVGDTLYRVHQYFFQRDSAHFANLLLGHPLSEAADASGPIALDDVECSEFDALLSILYPADFQECEVKTVEAWTSVLRLSTKWSFASIRKLAIDRLEPIASAIDKVVLGRTYTIDAWLRPRIFDDVILVVTVREGMRARRQGVSRGEVEGLVDSHLDPVQHAATAKKADEVVRAVAEVSPKLAPPSASPWGVAKPVQNGGWGKLPPASPWKRQVAWDKRIPPLVAPTSFDPSSFDPSSPLPPANNVQASQVSPPGSSLPTSKCFTIIGDTGRPPGGSIAAERASLSYNRTTTIVMAANYDNLLAFLSEPPSPSSAKNESALLEPYTYITATPGKEIRAEMIAAFNNWLNVPAPKLQLISRVVSMLHNASLLVDDIEDDSQLRRGQPVAHKIYGVPQTINTANYVYFLAYKELFALRSSAVSSATVVKTGAGPATGESHTAASEERLYSDVDLDRIVTNELLNLHRGQGLELLWRDSLSCPTEEEYIGMVNNKTGGLFRVAVKLMMACATTNSTVRVRPDRDYVPLVNLIGVYFQIRDDYMNLQSNQYATNKGFAEDLTEGKFSFPIVHAVRADTSNRQVLNVLQKRPTTPTLKTHTISYLKTRTKSFEYTLQVLRKLEKQVQDEIERLGGNLKLQAIVDMLHVNDDE</sequence>
<dbReference type="CDD" id="cd00685">
    <property type="entry name" value="Trans_IPPS_HT"/>
    <property type="match status" value="1"/>
</dbReference>
<reference evidence="13 14" key="1">
    <citation type="submission" date="2019-02" db="EMBL/GenBank/DDBJ databases">
        <title>Genome sequencing of the rare red list fungi Dentipellis fragilis.</title>
        <authorList>
            <person name="Buettner E."/>
            <person name="Kellner H."/>
        </authorList>
    </citation>
    <scope>NUCLEOTIDE SEQUENCE [LARGE SCALE GENOMIC DNA]</scope>
    <source>
        <strain evidence="13 14">DSM 105465</strain>
    </source>
</reference>
<feature type="compositionally biased region" description="Low complexity" evidence="11">
    <location>
        <begin position="319"/>
        <end position="328"/>
    </location>
</feature>
<protein>
    <recommendedName>
        <fullName evidence="9">(2E,6E)-farnesyl diphosphate synthase</fullName>
    </recommendedName>
    <alternativeName>
        <fullName evidence="8">Dimethylallyltranstransferase</fullName>
    </alternativeName>
    <alternativeName>
        <fullName evidence="7">Farnesyl diphosphate synthase</fullName>
    </alternativeName>
    <alternativeName>
        <fullName evidence="5">Farnesyltranstransferase</fullName>
    </alternativeName>
    <alternativeName>
        <fullName evidence="10">Geranylgeranyl diphosphate synthase</fullName>
    </alternativeName>
    <alternativeName>
        <fullName evidence="6">Geranyltranstransferase</fullName>
    </alternativeName>
</protein>
<evidence type="ECO:0000256" key="8">
    <source>
        <dbReference type="ARBA" id="ARBA00032448"/>
    </source>
</evidence>
<dbReference type="PROSITE" id="PS00444">
    <property type="entry name" value="POLYPRENYL_SYNTHASE_2"/>
    <property type="match status" value="1"/>
</dbReference>
<dbReference type="STRING" id="205917.A0A4Y9ZBM8"/>
<evidence type="ECO:0000256" key="10">
    <source>
        <dbReference type="ARBA" id="ARBA00033096"/>
    </source>
</evidence>
<evidence type="ECO:0000256" key="5">
    <source>
        <dbReference type="ARBA" id="ARBA00032052"/>
    </source>
</evidence>
<dbReference type="SFLD" id="SFLDS00005">
    <property type="entry name" value="Isoprenoid_Synthase_Type_I"/>
    <property type="match status" value="1"/>
</dbReference>
<dbReference type="InterPro" id="IPR011333">
    <property type="entry name" value="SKP1/BTB/POZ_sf"/>
</dbReference>
<accession>A0A4Y9ZBM8</accession>
<dbReference type="GO" id="GO:0008299">
    <property type="term" value="P:isoprenoid biosynthetic process"/>
    <property type="evidence" value="ECO:0007669"/>
    <property type="project" value="InterPro"/>
</dbReference>
<dbReference type="Gene3D" id="3.30.710.10">
    <property type="entry name" value="Potassium Channel Kv1.1, Chain A"/>
    <property type="match status" value="1"/>
</dbReference>
<dbReference type="InterPro" id="IPR008949">
    <property type="entry name" value="Isoprenoid_synthase_dom_sf"/>
</dbReference>
<dbReference type="PANTHER" id="PTHR12001">
    <property type="entry name" value="GERANYLGERANYL PYROPHOSPHATE SYNTHASE"/>
    <property type="match status" value="1"/>
</dbReference>
<feature type="domain" description="BTB" evidence="12">
    <location>
        <begin position="87"/>
        <end position="157"/>
    </location>
</feature>
<feature type="region of interest" description="Disordered" evidence="11">
    <location>
        <begin position="44"/>
        <end position="73"/>
    </location>
</feature>
<feature type="compositionally biased region" description="Polar residues" evidence="11">
    <location>
        <begin position="335"/>
        <end position="348"/>
    </location>
</feature>
<evidence type="ECO:0000256" key="3">
    <source>
        <dbReference type="ARBA" id="ARBA00022723"/>
    </source>
</evidence>
<dbReference type="EMBL" id="SEOQ01000060">
    <property type="protein sequence ID" value="TFY71233.1"/>
    <property type="molecule type" value="Genomic_DNA"/>
</dbReference>
<evidence type="ECO:0000256" key="1">
    <source>
        <dbReference type="ARBA" id="ARBA00001946"/>
    </source>
</evidence>
<evidence type="ECO:0000256" key="6">
    <source>
        <dbReference type="ARBA" id="ARBA00032380"/>
    </source>
</evidence>
<dbReference type="PROSITE" id="PS00723">
    <property type="entry name" value="POLYPRENYL_SYNTHASE_1"/>
    <property type="match status" value="1"/>
</dbReference>
<dbReference type="Proteomes" id="UP000298327">
    <property type="component" value="Unassembled WGS sequence"/>
</dbReference>
<keyword evidence="3" id="KW-0479">Metal-binding</keyword>
<organism evidence="13 14">
    <name type="scientific">Dentipellis fragilis</name>
    <dbReference type="NCBI Taxonomy" id="205917"/>
    <lineage>
        <taxon>Eukaryota</taxon>
        <taxon>Fungi</taxon>
        <taxon>Dikarya</taxon>
        <taxon>Basidiomycota</taxon>
        <taxon>Agaricomycotina</taxon>
        <taxon>Agaricomycetes</taxon>
        <taxon>Russulales</taxon>
        <taxon>Hericiaceae</taxon>
        <taxon>Dentipellis</taxon>
    </lineage>
</organism>
<feature type="compositionally biased region" description="Low complexity" evidence="11">
    <location>
        <begin position="44"/>
        <end position="55"/>
    </location>
</feature>
<gene>
    <name evidence="13" type="ORF">EVG20_g1772</name>
</gene>
<dbReference type="InterPro" id="IPR000092">
    <property type="entry name" value="Polyprenyl_synt"/>
</dbReference>
<dbReference type="InterPro" id="IPR033749">
    <property type="entry name" value="Polyprenyl_synt_CS"/>
</dbReference>
<comment type="caution">
    <text evidence="13">The sequence shown here is derived from an EMBL/GenBank/DDBJ whole genome shotgun (WGS) entry which is preliminary data.</text>
</comment>
<evidence type="ECO:0000313" key="14">
    <source>
        <dbReference type="Proteomes" id="UP000298327"/>
    </source>
</evidence>
<proteinExistence type="inferred from homology"/>
<evidence type="ECO:0000256" key="9">
    <source>
        <dbReference type="ARBA" id="ARBA00032873"/>
    </source>
</evidence>
<name>A0A4Y9ZBM8_9AGAM</name>
<dbReference type="PANTHER" id="PTHR12001:SF44">
    <property type="entry name" value="GERANYLGERANYL PYROPHOSPHATE SYNTHASE"/>
    <property type="match status" value="1"/>
</dbReference>
<evidence type="ECO:0000256" key="7">
    <source>
        <dbReference type="ARBA" id="ARBA00032424"/>
    </source>
</evidence>
<keyword evidence="14" id="KW-1185">Reference proteome</keyword>
<dbReference type="GO" id="GO:0046872">
    <property type="term" value="F:metal ion binding"/>
    <property type="evidence" value="ECO:0007669"/>
    <property type="project" value="UniProtKB-KW"/>
</dbReference>
<dbReference type="SUPFAM" id="SSF48576">
    <property type="entry name" value="Terpenoid synthases"/>
    <property type="match status" value="1"/>
</dbReference>
<dbReference type="GO" id="GO:0004659">
    <property type="term" value="F:prenyltransferase activity"/>
    <property type="evidence" value="ECO:0007669"/>
    <property type="project" value="InterPro"/>
</dbReference>
<dbReference type="Pfam" id="PF00651">
    <property type="entry name" value="BTB"/>
    <property type="match status" value="1"/>
</dbReference>
<dbReference type="PROSITE" id="PS50097">
    <property type="entry name" value="BTB"/>
    <property type="match status" value="1"/>
</dbReference>
<dbReference type="Pfam" id="PF00348">
    <property type="entry name" value="polyprenyl_synt"/>
    <property type="match status" value="1"/>
</dbReference>
<evidence type="ECO:0000259" key="12">
    <source>
        <dbReference type="PROSITE" id="PS50097"/>
    </source>
</evidence>